<comment type="caution">
    <text evidence="12">The sequence shown here is derived from an EMBL/GenBank/DDBJ whole genome shotgun (WGS) entry which is preliminary data.</text>
</comment>
<dbReference type="GO" id="GO:0006397">
    <property type="term" value="P:mRNA processing"/>
    <property type="evidence" value="ECO:0007669"/>
    <property type="project" value="UniProtKB-KW"/>
</dbReference>
<feature type="region of interest" description="Disordered" evidence="11">
    <location>
        <begin position="118"/>
        <end position="143"/>
    </location>
</feature>
<evidence type="ECO:0000313" key="12">
    <source>
        <dbReference type="EMBL" id="KAA8578866.1"/>
    </source>
</evidence>
<keyword evidence="13" id="KW-1185">Reference proteome</keyword>
<feature type="region of interest" description="Disordered" evidence="11">
    <location>
        <begin position="205"/>
        <end position="290"/>
    </location>
</feature>
<dbReference type="PANTHER" id="PTHR13445">
    <property type="entry name" value="TUMOR SUPPRESSING SUBTRANSFERABLE CANDIDATE 4 TSSC4"/>
    <property type="match status" value="1"/>
</dbReference>
<comment type="subcellular location">
    <subcellularLocation>
        <location evidence="2">Cytoplasm</location>
    </subcellularLocation>
    <subcellularLocation>
        <location evidence="1">Nucleus</location>
    </subcellularLocation>
</comment>
<keyword evidence="7" id="KW-0508">mRNA splicing</keyword>
<keyword evidence="5" id="KW-0507">mRNA processing</keyword>
<keyword evidence="4" id="KW-0963">Cytoplasm</keyword>
<evidence type="ECO:0000256" key="1">
    <source>
        <dbReference type="ARBA" id="ARBA00004123"/>
    </source>
</evidence>
<accession>A0A5J5CE67</accession>
<evidence type="ECO:0000256" key="8">
    <source>
        <dbReference type="ARBA" id="ARBA00023242"/>
    </source>
</evidence>
<dbReference type="Pfam" id="PF15264">
    <property type="entry name" value="TSSC4"/>
    <property type="match status" value="1"/>
</dbReference>
<gene>
    <name evidence="12" type="ORF">FQN60_011480</name>
</gene>
<dbReference type="GO" id="GO:0008380">
    <property type="term" value="P:RNA splicing"/>
    <property type="evidence" value="ECO:0007669"/>
    <property type="project" value="UniProtKB-KW"/>
</dbReference>
<evidence type="ECO:0000256" key="3">
    <source>
        <dbReference type="ARBA" id="ARBA00010362"/>
    </source>
</evidence>
<evidence type="ECO:0000256" key="10">
    <source>
        <dbReference type="ARBA" id="ARBA00045970"/>
    </source>
</evidence>
<name>A0A5J5CE67_9PERO</name>
<feature type="compositionally biased region" description="Acidic residues" evidence="11">
    <location>
        <begin position="233"/>
        <end position="242"/>
    </location>
</feature>
<dbReference type="PANTHER" id="PTHR13445:SF3">
    <property type="entry name" value="U5 SMALL NUCLEAR RIBONUCLEOPROTEIN TSSC4"/>
    <property type="match status" value="1"/>
</dbReference>
<comment type="function">
    <text evidence="10">Protein associated with the U5 snRNP, during its maturation and its post-splicing recycling and which is required for spliceosomal tri-snRNP complex assembly in the nucleus. Has a molecular sequestering activity and transiently hinders SNRNP200 binding sites for constitutive splicing factors that intervene later during the assembly of the spliceosome and splicing. Together with its molecular sequestering activity, may also function as a molecular adapter and placeholder, coordinating the assembly of the U5 snRNP and its association with the U4/U6 di-snRNP.</text>
</comment>
<keyword evidence="6" id="KW-0747">Spliceosome</keyword>
<evidence type="ECO:0000256" key="5">
    <source>
        <dbReference type="ARBA" id="ARBA00022664"/>
    </source>
</evidence>
<evidence type="ECO:0000313" key="13">
    <source>
        <dbReference type="Proteomes" id="UP000327493"/>
    </source>
</evidence>
<comment type="similarity">
    <text evidence="3">Belongs to the TSSC4 family.</text>
</comment>
<evidence type="ECO:0000256" key="6">
    <source>
        <dbReference type="ARBA" id="ARBA00022728"/>
    </source>
</evidence>
<evidence type="ECO:0000256" key="9">
    <source>
        <dbReference type="ARBA" id="ARBA00035304"/>
    </source>
</evidence>
<evidence type="ECO:0000256" key="2">
    <source>
        <dbReference type="ARBA" id="ARBA00004496"/>
    </source>
</evidence>
<dbReference type="AlphaFoldDB" id="A0A5J5CE67"/>
<evidence type="ECO:0000256" key="7">
    <source>
        <dbReference type="ARBA" id="ARBA00023187"/>
    </source>
</evidence>
<dbReference type="GO" id="GO:0005737">
    <property type="term" value="C:cytoplasm"/>
    <property type="evidence" value="ECO:0007669"/>
    <property type="project" value="UniProtKB-SubCell"/>
</dbReference>
<dbReference type="EMBL" id="VOFY01000073">
    <property type="protein sequence ID" value="KAA8578866.1"/>
    <property type="molecule type" value="Genomic_DNA"/>
</dbReference>
<protein>
    <recommendedName>
        <fullName evidence="9">U5 small nuclear ribonucleoprotein TSSC4</fullName>
    </recommendedName>
</protein>
<keyword evidence="8" id="KW-0539">Nucleus</keyword>
<sequence length="387" mass="43138">MCDQKNYGDQGEMLNTEDVDELSASDESEPEERTSNAPFDPELDDDDDDDDDYDYGREVEISALAAGHQAQSSFSLRGGSSAFSNRSHSIFECLDSVARPTASSLSQDNVTDGVFARPLPPHPSRKTSQPLSNCPTPAKKRGVPDYLVHPERWTRYSLEEVTMTCDKGNRRAAHNFLFSLQQRKELQESRSDSSCDIQQKIIFSRPSGMLTEQPAEQLSAVGGKEETHLSHLEEDDEDEEGMEEARNQSVEKAEERARDEEKDKKGVLGQPEEKKSGQKEKEEEEEANSAFPSFRKTKLIFHLPAVSSQLASQFSSSLHPASASSLPLLGFSEARTPVPPLWLPLLRFPCASLAIQSYLPFLTFLISLPCPGHPAFSLKFFPLHRSK</sequence>
<feature type="compositionally biased region" description="Basic and acidic residues" evidence="11">
    <location>
        <begin position="243"/>
        <end position="281"/>
    </location>
</feature>
<proteinExistence type="inferred from homology"/>
<reference evidence="12 13" key="1">
    <citation type="submission" date="2019-08" db="EMBL/GenBank/DDBJ databases">
        <title>A chromosome-level genome assembly, high-density linkage maps, and genome scans reveal the genomic architecture of hybrid incompatibilities underlying speciation via character displacement in darters (Percidae: Etheostominae).</title>
        <authorList>
            <person name="Moran R.L."/>
            <person name="Catchen J.M."/>
            <person name="Fuller R.C."/>
        </authorList>
    </citation>
    <scope>NUCLEOTIDE SEQUENCE [LARGE SCALE GENOMIC DNA]</scope>
    <source>
        <strain evidence="12">EspeVRDwgs_2016</strain>
        <tissue evidence="12">Muscle</tissue>
    </source>
</reference>
<feature type="compositionally biased region" description="Basic and acidic residues" evidence="11">
    <location>
        <begin position="223"/>
        <end position="232"/>
    </location>
</feature>
<feature type="compositionally biased region" description="Acidic residues" evidence="11">
    <location>
        <begin position="41"/>
        <end position="53"/>
    </location>
</feature>
<feature type="region of interest" description="Disordered" evidence="11">
    <location>
        <begin position="1"/>
        <end position="79"/>
    </location>
</feature>
<dbReference type="Proteomes" id="UP000327493">
    <property type="component" value="Unassembled WGS sequence"/>
</dbReference>
<feature type="compositionally biased region" description="Acidic residues" evidence="11">
    <location>
        <begin position="15"/>
        <end position="30"/>
    </location>
</feature>
<dbReference type="InterPro" id="IPR029338">
    <property type="entry name" value="TSSC4"/>
</dbReference>
<evidence type="ECO:0000256" key="11">
    <source>
        <dbReference type="SAM" id="MobiDB-lite"/>
    </source>
</evidence>
<organism evidence="12 13">
    <name type="scientific">Etheostoma spectabile</name>
    <name type="common">orangethroat darter</name>
    <dbReference type="NCBI Taxonomy" id="54343"/>
    <lineage>
        <taxon>Eukaryota</taxon>
        <taxon>Metazoa</taxon>
        <taxon>Chordata</taxon>
        <taxon>Craniata</taxon>
        <taxon>Vertebrata</taxon>
        <taxon>Euteleostomi</taxon>
        <taxon>Actinopterygii</taxon>
        <taxon>Neopterygii</taxon>
        <taxon>Teleostei</taxon>
        <taxon>Neoteleostei</taxon>
        <taxon>Acanthomorphata</taxon>
        <taxon>Eupercaria</taxon>
        <taxon>Perciformes</taxon>
        <taxon>Percoidei</taxon>
        <taxon>Percidae</taxon>
        <taxon>Etheostomatinae</taxon>
        <taxon>Etheostoma</taxon>
    </lineage>
</organism>
<evidence type="ECO:0000256" key="4">
    <source>
        <dbReference type="ARBA" id="ARBA00022490"/>
    </source>
</evidence>
<feature type="compositionally biased region" description="Polar residues" evidence="11">
    <location>
        <begin position="126"/>
        <end position="135"/>
    </location>
</feature>
<dbReference type="GO" id="GO:0005681">
    <property type="term" value="C:spliceosomal complex"/>
    <property type="evidence" value="ECO:0007669"/>
    <property type="project" value="UniProtKB-KW"/>
</dbReference>